<feature type="chain" id="PRO_5014847052" evidence="2">
    <location>
        <begin position="22"/>
        <end position="214"/>
    </location>
</feature>
<name>A0A2N6NXY2_BEABA</name>
<proteinExistence type="predicted"/>
<comment type="caution">
    <text evidence="3">The sequence shown here is derived from an EMBL/GenBank/DDBJ whole genome shotgun (WGS) entry which is preliminary data.</text>
</comment>
<protein>
    <submittedName>
        <fullName evidence="3">Uncharacterized protein</fullName>
    </submittedName>
</protein>
<gene>
    <name evidence="3" type="ORF">BM221_002222</name>
</gene>
<feature type="region of interest" description="Disordered" evidence="1">
    <location>
        <begin position="51"/>
        <end position="71"/>
    </location>
</feature>
<dbReference type="AlphaFoldDB" id="A0A2N6NXY2"/>
<dbReference type="EMBL" id="MRVG01000002">
    <property type="protein sequence ID" value="PMB72122.1"/>
    <property type="molecule type" value="Genomic_DNA"/>
</dbReference>
<keyword evidence="2" id="KW-0732">Signal</keyword>
<evidence type="ECO:0000256" key="1">
    <source>
        <dbReference type="SAM" id="MobiDB-lite"/>
    </source>
</evidence>
<dbReference type="Proteomes" id="UP000235728">
    <property type="component" value="Unassembled WGS sequence"/>
</dbReference>
<feature type="signal peptide" evidence="2">
    <location>
        <begin position="1"/>
        <end position="21"/>
    </location>
</feature>
<evidence type="ECO:0000313" key="3">
    <source>
        <dbReference type="EMBL" id="PMB72122.1"/>
    </source>
</evidence>
<accession>A0A2N6NXY2</accession>
<evidence type="ECO:0000313" key="4">
    <source>
        <dbReference type="Proteomes" id="UP000235728"/>
    </source>
</evidence>
<dbReference type="OMA" id="AVRPSNC"/>
<reference evidence="3 4" key="1">
    <citation type="journal article" date="2016" name="Appl. Microbiol. Biotechnol.">
        <title>Characterization of T-DNA insertion mutants with decreased virulence in the entomopathogenic fungus Beauveria bassiana JEF-007.</title>
        <authorList>
            <person name="Kim S."/>
            <person name="Lee S.J."/>
            <person name="Nai Y.S."/>
            <person name="Yu J.S."/>
            <person name="Lee M.R."/>
            <person name="Yang Y.T."/>
            <person name="Kim J.S."/>
        </authorList>
    </citation>
    <scope>NUCLEOTIDE SEQUENCE [LARGE SCALE GENOMIC DNA]</scope>
    <source>
        <strain evidence="3 4">JEF-007</strain>
    </source>
</reference>
<evidence type="ECO:0000256" key="2">
    <source>
        <dbReference type="SAM" id="SignalP"/>
    </source>
</evidence>
<sequence>MRPQNALVALLVGLGGHGVLAVPTFGMICDAMNGAMNLVGGGRFALPCGGSGGSGGSKDTSRPSDEAMADAAEQWRADTGIVSNFLSNAESMSPQERQDQGQIAADAEKDELIQKAVLDRMFLNGTAAERDPAVAAAHDMLANQGTFQFVLDALILFSKRGSSLTQDEVASMIKAVNQDRCTNVLPSIDTYIGATHAVTGQERGGKTAVRPSNC</sequence>
<organism evidence="3 4">
    <name type="scientific">Beauveria bassiana</name>
    <name type="common">White muscardine disease fungus</name>
    <name type="synonym">Tritirachium shiotae</name>
    <dbReference type="NCBI Taxonomy" id="176275"/>
    <lineage>
        <taxon>Eukaryota</taxon>
        <taxon>Fungi</taxon>
        <taxon>Dikarya</taxon>
        <taxon>Ascomycota</taxon>
        <taxon>Pezizomycotina</taxon>
        <taxon>Sordariomycetes</taxon>
        <taxon>Hypocreomycetidae</taxon>
        <taxon>Hypocreales</taxon>
        <taxon>Cordycipitaceae</taxon>
        <taxon>Beauveria</taxon>
    </lineage>
</organism>